<dbReference type="Proteomes" id="UP000613177">
    <property type="component" value="Unassembled WGS sequence"/>
</dbReference>
<dbReference type="AlphaFoldDB" id="A0A8H7SJ74"/>
<protein>
    <recommendedName>
        <fullName evidence="6">Serine-threonine kinase receptor-associated protein</fullName>
    </recommendedName>
</protein>
<dbReference type="PANTHER" id="PTHR19877:SF13">
    <property type="entry name" value="SERINE-THREONINE KINASE RECEPTOR-ASSOCIATED PROTEIN"/>
    <property type="match status" value="1"/>
</dbReference>
<gene>
    <name evidence="8" type="ORF">INT48_003847</name>
</gene>
<comment type="caution">
    <text evidence="8">The sequence shown here is derived from an EMBL/GenBank/DDBJ whole genome shotgun (WGS) entry which is preliminary data.</text>
</comment>
<dbReference type="GO" id="GO:0003723">
    <property type="term" value="F:RNA binding"/>
    <property type="evidence" value="ECO:0007669"/>
    <property type="project" value="TreeGrafter"/>
</dbReference>
<dbReference type="InterPro" id="IPR015943">
    <property type="entry name" value="WD40/YVTN_repeat-like_dom_sf"/>
</dbReference>
<feature type="repeat" description="WD" evidence="7">
    <location>
        <begin position="273"/>
        <end position="314"/>
    </location>
</feature>
<organism evidence="8 9">
    <name type="scientific">Thamnidium elegans</name>
    <dbReference type="NCBI Taxonomy" id="101142"/>
    <lineage>
        <taxon>Eukaryota</taxon>
        <taxon>Fungi</taxon>
        <taxon>Fungi incertae sedis</taxon>
        <taxon>Mucoromycota</taxon>
        <taxon>Mucoromycotina</taxon>
        <taxon>Mucoromycetes</taxon>
        <taxon>Mucorales</taxon>
        <taxon>Mucorineae</taxon>
        <taxon>Mucoraceae</taxon>
        <taxon>Thamnidium</taxon>
    </lineage>
</organism>
<evidence type="ECO:0000256" key="4">
    <source>
        <dbReference type="ARBA" id="ARBA00023187"/>
    </source>
</evidence>
<keyword evidence="4" id="KW-0508">mRNA splicing</keyword>
<comment type="similarity">
    <text evidence="5">Belongs to the WD repeat STRAP family.</text>
</comment>
<accession>A0A8H7SJ74</accession>
<evidence type="ECO:0000256" key="3">
    <source>
        <dbReference type="ARBA" id="ARBA00022737"/>
    </source>
</evidence>
<dbReference type="GO" id="GO:0000387">
    <property type="term" value="P:spliceosomal snRNP assembly"/>
    <property type="evidence" value="ECO:0007669"/>
    <property type="project" value="TreeGrafter"/>
</dbReference>
<keyword evidence="2" id="KW-0507">mRNA processing</keyword>
<evidence type="ECO:0000256" key="7">
    <source>
        <dbReference type="PROSITE-ProRule" id="PRU00221"/>
    </source>
</evidence>
<feature type="repeat" description="WD" evidence="7">
    <location>
        <begin position="64"/>
        <end position="105"/>
    </location>
</feature>
<dbReference type="GO" id="GO:0032797">
    <property type="term" value="C:SMN complex"/>
    <property type="evidence" value="ECO:0007669"/>
    <property type="project" value="TreeGrafter"/>
</dbReference>
<keyword evidence="9" id="KW-1185">Reference proteome</keyword>
<sequence length="323" mass="35876">MNANTNNSNGNRIIPLTCSGHTRPVVDIQFSSITPEGKYFLISACKDGNPMLRDGVTGDWIGTFQGHKGAVWSARLSKDSEKAVTGSADFSAKVWDTHNGQVLHTFVHNHIVRATDFNHDSTKIITGGKEQKLRIFDLYRPDAPAMELLGHEGMIKAVVWDEQHHTVLSAGEDATVRIWDLRTMRESGTIQCDAPISTMTLSSDGQYVSWAAGKTANFWKPDSSFEDVKKIQTKENTSSVSLHPSHKKFVAGSDDDLWVRIYDFETEEVVEVYKGHHGPLHTVSYSPDGEIYATGSEDGTIRLWQTDATKSYGLWQKDDTSNA</sequence>
<dbReference type="InterPro" id="IPR036322">
    <property type="entry name" value="WD40_repeat_dom_sf"/>
</dbReference>
<dbReference type="PROSITE" id="PS50294">
    <property type="entry name" value="WD_REPEATS_REGION"/>
    <property type="match status" value="3"/>
</dbReference>
<dbReference type="InterPro" id="IPR001680">
    <property type="entry name" value="WD40_rpt"/>
</dbReference>
<dbReference type="PRINTS" id="PR00320">
    <property type="entry name" value="GPROTEINBRPT"/>
</dbReference>
<evidence type="ECO:0000256" key="2">
    <source>
        <dbReference type="ARBA" id="ARBA00022664"/>
    </source>
</evidence>
<dbReference type="CDD" id="cd00200">
    <property type="entry name" value="WD40"/>
    <property type="match status" value="1"/>
</dbReference>
<feature type="repeat" description="WD" evidence="7">
    <location>
        <begin position="148"/>
        <end position="189"/>
    </location>
</feature>
<dbReference type="PROSITE" id="PS50082">
    <property type="entry name" value="WD_REPEATS_2"/>
    <property type="match status" value="3"/>
</dbReference>
<dbReference type="Gene3D" id="2.130.10.10">
    <property type="entry name" value="YVTN repeat-like/Quinoprotein amine dehydrogenase"/>
    <property type="match status" value="1"/>
</dbReference>
<keyword evidence="3" id="KW-0677">Repeat</keyword>
<reference evidence="8" key="1">
    <citation type="submission" date="2021-01" db="EMBL/GenBank/DDBJ databases">
        <title>Metabolic potential, ecology and presence of endohyphal bacteria is reflected in genomic diversity of Mucoromycotina.</title>
        <authorList>
            <person name="Muszewska A."/>
            <person name="Okrasinska A."/>
            <person name="Steczkiewicz K."/>
            <person name="Drgas O."/>
            <person name="Orlowska M."/>
            <person name="Perlinska-Lenart U."/>
            <person name="Aleksandrzak-Piekarczyk T."/>
            <person name="Szatraj K."/>
            <person name="Zielenkiewicz U."/>
            <person name="Pilsyk S."/>
            <person name="Malc E."/>
            <person name="Mieczkowski P."/>
            <person name="Kruszewska J.S."/>
            <person name="Biernat P."/>
            <person name="Pawlowska J."/>
        </authorList>
    </citation>
    <scope>NUCLEOTIDE SEQUENCE</scope>
    <source>
        <strain evidence="8">WA0000018081</strain>
    </source>
</reference>
<evidence type="ECO:0000256" key="6">
    <source>
        <dbReference type="ARBA" id="ARBA00040390"/>
    </source>
</evidence>
<dbReference type="SMART" id="SM00320">
    <property type="entry name" value="WD40"/>
    <property type="match status" value="7"/>
</dbReference>
<dbReference type="SUPFAM" id="SSF50978">
    <property type="entry name" value="WD40 repeat-like"/>
    <property type="match status" value="1"/>
</dbReference>
<evidence type="ECO:0000256" key="5">
    <source>
        <dbReference type="ARBA" id="ARBA00038394"/>
    </source>
</evidence>
<dbReference type="InterPro" id="IPR019775">
    <property type="entry name" value="WD40_repeat_CS"/>
</dbReference>
<evidence type="ECO:0000256" key="1">
    <source>
        <dbReference type="ARBA" id="ARBA00022574"/>
    </source>
</evidence>
<keyword evidence="1 7" id="KW-0853">WD repeat</keyword>
<evidence type="ECO:0000313" key="9">
    <source>
        <dbReference type="Proteomes" id="UP000613177"/>
    </source>
</evidence>
<proteinExistence type="inferred from homology"/>
<name>A0A8H7SJ74_9FUNG</name>
<dbReference type="PANTHER" id="PTHR19877">
    <property type="entry name" value="EUKARYOTIC TRANSLATION INITIATION FACTOR 3 SUBUNIT I"/>
    <property type="match status" value="1"/>
</dbReference>
<dbReference type="EMBL" id="JAEPRE010000269">
    <property type="protein sequence ID" value="KAG2229485.1"/>
    <property type="molecule type" value="Genomic_DNA"/>
</dbReference>
<dbReference type="Pfam" id="PF00400">
    <property type="entry name" value="WD40"/>
    <property type="match status" value="4"/>
</dbReference>
<dbReference type="OrthoDB" id="408728at2759"/>
<dbReference type="InterPro" id="IPR020472">
    <property type="entry name" value="WD40_PAC1"/>
</dbReference>
<evidence type="ECO:0000313" key="8">
    <source>
        <dbReference type="EMBL" id="KAG2229485.1"/>
    </source>
</evidence>
<dbReference type="PROSITE" id="PS00678">
    <property type="entry name" value="WD_REPEATS_1"/>
    <property type="match status" value="2"/>
</dbReference>